<protein>
    <submittedName>
        <fullName evidence="1">Uncharacterized protein</fullName>
    </submittedName>
</protein>
<dbReference type="AlphaFoldDB" id="A0A178IIC1"/>
<gene>
    <name evidence="1" type="ORF">AW736_09190</name>
</gene>
<keyword evidence="2" id="KW-1185">Reference proteome</keyword>
<dbReference type="Proteomes" id="UP000078486">
    <property type="component" value="Unassembled WGS sequence"/>
</dbReference>
<dbReference type="STRING" id="1184151.AW736_09190"/>
<proteinExistence type="predicted"/>
<comment type="caution">
    <text evidence="1">The sequence shown here is derived from an EMBL/GenBank/DDBJ whole genome shotgun (WGS) entry which is preliminary data.</text>
</comment>
<accession>A0A178IIC1</accession>
<evidence type="ECO:0000313" key="1">
    <source>
        <dbReference type="EMBL" id="OAM88945.1"/>
    </source>
</evidence>
<name>A0A178IIC1_9BACT</name>
<evidence type="ECO:0000313" key="2">
    <source>
        <dbReference type="Proteomes" id="UP000078486"/>
    </source>
</evidence>
<sequence>MSCPHRAEGIQPVQPGHLDIQENQVRPHSLYQLDCFQSIGGLTDNFQVGFLAQQANQSRTRGGLIVGNEDFHFTPSVSNGRKIMARVPTGGRGSRTNPACS</sequence>
<reference evidence="1 2" key="1">
    <citation type="submission" date="2016-01" db="EMBL/GenBank/DDBJ databases">
        <title>High potential of lignocellulose degradation of a new Verrucomicrobia species.</title>
        <authorList>
            <person name="Wang Y."/>
            <person name="Shi Y."/>
            <person name="Qiu Z."/>
            <person name="Liu S."/>
            <person name="Yang H."/>
        </authorList>
    </citation>
    <scope>NUCLEOTIDE SEQUENCE [LARGE SCALE GENOMIC DNA]</scope>
    <source>
        <strain evidence="1 2">TSB47</strain>
    </source>
</reference>
<dbReference type="EMBL" id="LRRQ01000113">
    <property type="protein sequence ID" value="OAM88945.1"/>
    <property type="molecule type" value="Genomic_DNA"/>
</dbReference>
<organism evidence="1 2">
    <name type="scientific">Termitidicoccus mucosus</name>
    <dbReference type="NCBI Taxonomy" id="1184151"/>
    <lineage>
        <taxon>Bacteria</taxon>
        <taxon>Pseudomonadati</taxon>
        <taxon>Verrucomicrobiota</taxon>
        <taxon>Opitutia</taxon>
        <taxon>Opitutales</taxon>
        <taxon>Opitutaceae</taxon>
        <taxon>Termitidicoccus</taxon>
    </lineage>
</organism>